<dbReference type="InterPro" id="IPR043128">
    <property type="entry name" value="Rev_trsase/Diguanyl_cyclase"/>
</dbReference>
<comment type="caution">
    <text evidence="1">The sequence shown here is derived from an EMBL/GenBank/DDBJ whole genome shotgun (WGS) entry which is preliminary data.</text>
</comment>
<organism evidence="1 2">
    <name type="scientific">Mucuna pruriens</name>
    <name type="common">Velvet bean</name>
    <name type="synonym">Dolichos pruriens</name>
    <dbReference type="NCBI Taxonomy" id="157652"/>
    <lineage>
        <taxon>Eukaryota</taxon>
        <taxon>Viridiplantae</taxon>
        <taxon>Streptophyta</taxon>
        <taxon>Embryophyta</taxon>
        <taxon>Tracheophyta</taxon>
        <taxon>Spermatophyta</taxon>
        <taxon>Magnoliopsida</taxon>
        <taxon>eudicotyledons</taxon>
        <taxon>Gunneridae</taxon>
        <taxon>Pentapetalae</taxon>
        <taxon>rosids</taxon>
        <taxon>fabids</taxon>
        <taxon>Fabales</taxon>
        <taxon>Fabaceae</taxon>
        <taxon>Papilionoideae</taxon>
        <taxon>50 kb inversion clade</taxon>
        <taxon>NPAAA clade</taxon>
        <taxon>indigoferoid/millettioid clade</taxon>
        <taxon>Phaseoleae</taxon>
        <taxon>Mucuna</taxon>
    </lineage>
</organism>
<evidence type="ECO:0000313" key="2">
    <source>
        <dbReference type="Proteomes" id="UP000257109"/>
    </source>
</evidence>
<protein>
    <recommendedName>
        <fullName evidence="3">Reverse transcriptase domain-containing protein</fullName>
    </recommendedName>
</protein>
<dbReference type="InterPro" id="IPR043502">
    <property type="entry name" value="DNA/RNA_pol_sf"/>
</dbReference>
<evidence type="ECO:0000313" key="1">
    <source>
        <dbReference type="EMBL" id="RDX78979.1"/>
    </source>
</evidence>
<dbReference type="PANTHER" id="PTHR24559">
    <property type="entry name" value="TRANSPOSON TY3-I GAG-POL POLYPROTEIN"/>
    <property type="match status" value="1"/>
</dbReference>
<feature type="non-terminal residue" evidence="1">
    <location>
        <position position="1"/>
    </location>
</feature>
<dbReference type="Proteomes" id="UP000257109">
    <property type="component" value="Unassembled WGS sequence"/>
</dbReference>
<dbReference type="AlphaFoldDB" id="A0A371FKX8"/>
<keyword evidence="2" id="KW-1185">Reference proteome</keyword>
<dbReference type="SUPFAM" id="SSF56672">
    <property type="entry name" value="DNA/RNA polymerases"/>
    <property type="match status" value="1"/>
</dbReference>
<dbReference type="InterPro" id="IPR053134">
    <property type="entry name" value="RNA-dir_DNA_polymerase"/>
</dbReference>
<dbReference type="Gene3D" id="3.30.70.270">
    <property type="match status" value="1"/>
</dbReference>
<accession>A0A371FKX8</accession>
<proteinExistence type="predicted"/>
<dbReference type="EMBL" id="QJKJ01008678">
    <property type="protein sequence ID" value="RDX78979.1"/>
    <property type="molecule type" value="Genomic_DNA"/>
</dbReference>
<sequence>MSGLNTTIVEHRLPVLPDVILIRQQLRRMKSEVTLKIKEESRSLRRTGRSDYKDFNRASPKDNFSLSHIDILVDNTAQHAFYSFMDGFSRYN</sequence>
<reference evidence="1" key="1">
    <citation type="submission" date="2018-05" db="EMBL/GenBank/DDBJ databases">
        <title>Draft genome of Mucuna pruriens seed.</title>
        <authorList>
            <person name="Nnadi N.E."/>
            <person name="Vos R."/>
            <person name="Hasami M.H."/>
            <person name="Devisetty U.K."/>
            <person name="Aguiy J.C."/>
        </authorList>
    </citation>
    <scope>NUCLEOTIDE SEQUENCE [LARGE SCALE GENOMIC DNA]</scope>
    <source>
        <strain evidence="1">JCA_2017</strain>
    </source>
</reference>
<dbReference type="PANTHER" id="PTHR24559:SF457">
    <property type="entry name" value="RNA-DIRECTED DNA POLYMERASE HOMOLOG"/>
    <property type="match status" value="1"/>
</dbReference>
<evidence type="ECO:0008006" key="3">
    <source>
        <dbReference type="Google" id="ProtNLM"/>
    </source>
</evidence>
<gene>
    <name evidence="1" type="ORF">CR513_40660</name>
</gene>
<name>A0A371FKX8_MUCPR</name>